<feature type="domain" description="Fibronectin type-III" evidence="27">
    <location>
        <begin position="1399"/>
        <end position="1495"/>
    </location>
</feature>
<feature type="domain" description="Fibronectin type-III" evidence="27">
    <location>
        <begin position="3574"/>
        <end position="3669"/>
    </location>
</feature>
<organism evidence="28 29">
    <name type="scientific">Cotesia glomerata</name>
    <name type="common">Lepidopteran parasitic wasp</name>
    <name type="synonym">Apanteles glomeratus</name>
    <dbReference type="NCBI Taxonomy" id="32391"/>
    <lineage>
        <taxon>Eukaryota</taxon>
        <taxon>Metazoa</taxon>
        <taxon>Ecdysozoa</taxon>
        <taxon>Arthropoda</taxon>
        <taxon>Hexapoda</taxon>
        <taxon>Insecta</taxon>
        <taxon>Pterygota</taxon>
        <taxon>Neoptera</taxon>
        <taxon>Endopterygota</taxon>
        <taxon>Hymenoptera</taxon>
        <taxon>Apocrita</taxon>
        <taxon>Ichneumonoidea</taxon>
        <taxon>Braconidae</taxon>
        <taxon>Microgastrinae</taxon>
        <taxon>Cotesia</taxon>
    </lineage>
</organism>
<evidence type="ECO:0000256" key="9">
    <source>
        <dbReference type="ARBA" id="ARBA00022679"/>
    </source>
</evidence>
<feature type="compositionally biased region" description="Basic and acidic residues" evidence="24">
    <location>
        <begin position="368"/>
        <end position="389"/>
    </location>
</feature>
<feature type="region of interest" description="Disordered" evidence="24">
    <location>
        <begin position="3946"/>
        <end position="3967"/>
    </location>
</feature>
<gene>
    <name evidence="28" type="ORF">KQX54_018824</name>
</gene>
<dbReference type="GO" id="GO:0005524">
    <property type="term" value="F:ATP binding"/>
    <property type="evidence" value="ECO:0007669"/>
    <property type="project" value="UniProtKB-UniRule"/>
</dbReference>
<dbReference type="FunFam" id="2.60.40.10:FF:000056">
    <property type="entry name" value="twitchin isoform X4"/>
    <property type="match status" value="21"/>
</dbReference>
<feature type="domain" description="Fibronectin type-III" evidence="27">
    <location>
        <begin position="2394"/>
        <end position="2488"/>
    </location>
</feature>
<feature type="domain" description="Fibronectin type-III" evidence="27">
    <location>
        <begin position="5250"/>
        <end position="5344"/>
    </location>
</feature>
<comment type="cofactor">
    <cofactor evidence="1">
        <name>Mg(2+)</name>
        <dbReference type="ChEBI" id="CHEBI:18420"/>
    </cofactor>
</comment>
<feature type="domain" description="Fibronectin type-III" evidence="27">
    <location>
        <begin position="2293"/>
        <end position="2388"/>
    </location>
</feature>
<dbReference type="Gene3D" id="3.30.200.20">
    <property type="entry name" value="Phosphorylase Kinase, domain 1"/>
    <property type="match status" value="1"/>
</dbReference>
<evidence type="ECO:0000313" key="28">
    <source>
        <dbReference type="EMBL" id="KAH0540652.1"/>
    </source>
</evidence>
<feature type="domain" description="Ig-like" evidence="26">
    <location>
        <begin position="3378"/>
        <end position="3467"/>
    </location>
</feature>
<feature type="domain" description="Ig-like" evidence="26">
    <location>
        <begin position="2789"/>
        <end position="2878"/>
    </location>
</feature>
<feature type="domain" description="Protein kinase" evidence="25">
    <location>
        <begin position="6977"/>
        <end position="7232"/>
    </location>
</feature>
<accession>A0AAV7I1B7</accession>
<dbReference type="FunFam" id="2.60.40.10:FF:000935">
    <property type="entry name" value="Uncharacterized protein, isoform I"/>
    <property type="match status" value="1"/>
</dbReference>
<dbReference type="FunFam" id="2.60.40.10:FF:001284">
    <property type="entry name" value="Myomesin 2"/>
    <property type="match status" value="1"/>
</dbReference>
<evidence type="ECO:0000259" key="25">
    <source>
        <dbReference type="PROSITE" id="PS50011"/>
    </source>
</evidence>
<feature type="compositionally biased region" description="Basic and acidic residues" evidence="24">
    <location>
        <begin position="167"/>
        <end position="220"/>
    </location>
</feature>
<feature type="compositionally biased region" description="Polar residues" evidence="24">
    <location>
        <begin position="7584"/>
        <end position="7594"/>
    </location>
</feature>
<feature type="domain" description="Ig-like" evidence="26">
    <location>
        <begin position="5152"/>
        <end position="5245"/>
    </location>
</feature>
<feature type="domain" description="Fibronectin type-III" evidence="27">
    <location>
        <begin position="4655"/>
        <end position="4749"/>
    </location>
</feature>
<dbReference type="FunFam" id="2.60.40.10:FF:000147">
    <property type="entry name" value="Myosin light chain kinase"/>
    <property type="match status" value="1"/>
</dbReference>
<dbReference type="FunFam" id="2.60.40.10:FF:000553">
    <property type="entry name" value="Uncharacterized protein, isoform J"/>
    <property type="match status" value="1"/>
</dbReference>
<feature type="region of interest" description="Disordered" evidence="24">
    <location>
        <begin position="5445"/>
        <end position="5472"/>
    </location>
</feature>
<feature type="domain" description="Fibronectin type-III" evidence="27">
    <location>
        <begin position="1202"/>
        <end position="1297"/>
    </location>
</feature>
<dbReference type="InterPro" id="IPR013783">
    <property type="entry name" value="Ig-like_fold"/>
</dbReference>
<feature type="domain" description="Fibronectin type-III" evidence="27">
    <location>
        <begin position="3869"/>
        <end position="3963"/>
    </location>
</feature>
<dbReference type="Gene3D" id="2.60.40.10">
    <property type="entry name" value="Immunoglobulins"/>
    <property type="match status" value="70"/>
</dbReference>
<feature type="compositionally biased region" description="Basic and acidic residues" evidence="24">
    <location>
        <begin position="267"/>
        <end position="278"/>
    </location>
</feature>
<feature type="region of interest" description="Disordered" evidence="24">
    <location>
        <begin position="7560"/>
        <end position="7604"/>
    </location>
</feature>
<feature type="domain" description="Ig-like" evidence="26">
    <location>
        <begin position="6630"/>
        <end position="6724"/>
    </location>
</feature>
<feature type="domain" description="Fibronectin type-III" evidence="27">
    <location>
        <begin position="6143"/>
        <end position="6238"/>
    </location>
</feature>
<evidence type="ECO:0000256" key="18">
    <source>
        <dbReference type="ARBA" id="ARBA00023157"/>
    </source>
</evidence>
<keyword evidence="7" id="KW-0723">Serine/threonine-protein kinase</keyword>
<feature type="region of interest" description="Disordered" evidence="24">
    <location>
        <begin position="4141"/>
        <end position="4170"/>
    </location>
</feature>
<dbReference type="GO" id="GO:0005516">
    <property type="term" value="F:calmodulin binding"/>
    <property type="evidence" value="ECO:0007669"/>
    <property type="project" value="UniProtKB-KW"/>
</dbReference>
<feature type="domain" description="Fibronectin type-III" evidence="27">
    <location>
        <begin position="1099"/>
        <end position="1196"/>
    </location>
</feature>
<dbReference type="FunFam" id="2.60.40.10:FF:000003">
    <property type="entry name" value="Titin isoform E"/>
    <property type="match status" value="4"/>
</dbReference>
<feature type="domain" description="Ig-like" evidence="26">
    <location>
        <begin position="1600"/>
        <end position="1690"/>
    </location>
</feature>
<evidence type="ECO:0000256" key="11">
    <source>
        <dbReference type="ARBA" id="ARBA00022737"/>
    </source>
</evidence>
<dbReference type="FunFam" id="3.30.200.20:FF:000249">
    <property type="entry name" value="twitchin isoform X2"/>
    <property type="match status" value="1"/>
</dbReference>
<dbReference type="InterPro" id="IPR011009">
    <property type="entry name" value="Kinase-like_dom_sf"/>
</dbReference>
<feature type="domain" description="Ig-like" evidence="26">
    <location>
        <begin position="6244"/>
        <end position="6334"/>
    </location>
</feature>
<dbReference type="Pfam" id="PF00069">
    <property type="entry name" value="Pkinase"/>
    <property type="match status" value="1"/>
</dbReference>
<dbReference type="PROSITE" id="PS00108">
    <property type="entry name" value="PROTEIN_KINASE_ST"/>
    <property type="match status" value="1"/>
</dbReference>
<keyword evidence="16" id="KW-0460">Magnesium</keyword>
<feature type="domain" description="Ig-like" evidence="26">
    <location>
        <begin position="2493"/>
        <end position="2582"/>
    </location>
</feature>
<feature type="domain" description="Fibronectin type-III" evidence="27">
    <location>
        <begin position="5053"/>
        <end position="5147"/>
    </location>
</feature>
<feature type="domain" description="Fibronectin type-III" evidence="27">
    <location>
        <begin position="2097"/>
        <end position="2191"/>
    </location>
</feature>
<dbReference type="FunFam" id="2.60.40.10:FF:000127">
    <property type="entry name" value="titin isoform X1"/>
    <property type="match status" value="4"/>
</dbReference>
<dbReference type="SMART" id="SM00408">
    <property type="entry name" value="IGc2"/>
    <property type="match status" value="18"/>
</dbReference>
<feature type="compositionally biased region" description="Basic and acidic residues" evidence="24">
    <location>
        <begin position="306"/>
        <end position="361"/>
    </location>
</feature>
<feature type="domain" description="Fibronectin type-III" evidence="27">
    <location>
        <begin position="5450"/>
        <end position="5545"/>
    </location>
</feature>
<keyword evidence="12 23" id="KW-0547">Nucleotide-binding</keyword>
<feature type="domain" description="Ig-like" evidence="26">
    <location>
        <begin position="7300"/>
        <end position="7388"/>
    </location>
</feature>
<feature type="domain" description="Fibronectin type-III" evidence="27">
    <location>
        <begin position="5646"/>
        <end position="5739"/>
    </location>
</feature>
<feature type="domain" description="Fibronectin type-III" evidence="27">
    <location>
        <begin position="3770"/>
        <end position="3863"/>
    </location>
</feature>
<evidence type="ECO:0000256" key="6">
    <source>
        <dbReference type="ARBA" id="ARBA00022490"/>
    </source>
</evidence>
<dbReference type="FunFam" id="2.60.40.10:FF:000876">
    <property type="entry name" value="Uncharacterized protein, isoform H"/>
    <property type="match status" value="1"/>
</dbReference>
<keyword evidence="6" id="KW-0963">Cytoplasm</keyword>
<feature type="domain" description="Fibronectin type-III" evidence="27">
    <location>
        <begin position="5350"/>
        <end position="5444"/>
    </location>
</feature>
<dbReference type="InterPro" id="IPR008271">
    <property type="entry name" value="Ser/Thr_kinase_AS"/>
</dbReference>
<comment type="subcellular location">
    <subcellularLocation>
        <location evidence="2">Cytoplasm</location>
    </subcellularLocation>
</comment>
<feature type="domain" description="Ig-like" evidence="26">
    <location>
        <begin position="6729"/>
        <end position="6822"/>
    </location>
</feature>
<evidence type="ECO:0000259" key="26">
    <source>
        <dbReference type="PROSITE" id="PS50835"/>
    </source>
</evidence>
<dbReference type="FunFam" id="2.60.40.10:FF:000504">
    <property type="entry name" value="Bent, isoform J"/>
    <property type="match status" value="1"/>
</dbReference>
<dbReference type="PANTHER" id="PTHR14340:SF9">
    <property type="entry name" value="FIBRONECTIN TYPE-III DOMAIN-CONTAINING PROTEIN"/>
    <property type="match status" value="1"/>
</dbReference>
<keyword evidence="20" id="KW-0393">Immunoglobulin domain</keyword>
<dbReference type="FunFam" id="2.60.40.10:FF:000034">
    <property type="entry name" value="Titin isoform A"/>
    <property type="match status" value="1"/>
</dbReference>
<dbReference type="GO" id="GO:0030154">
    <property type="term" value="P:cell differentiation"/>
    <property type="evidence" value="ECO:0007669"/>
    <property type="project" value="UniProtKB-ARBA"/>
</dbReference>
<dbReference type="GO" id="GO:0050793">
    <property type="term" value="P:regulation of developmental process"/>
    <property type="evidence" value="ECO:0007669"/>
    <property type="project" value="UniProtKB-ARBA"/>
</dbReference>
<protein>
    <recommendedName>
        <fullName evidence="4">non-specific serine/threonine protein kinase</fullName>
        <ecNumber evidence="4">2.7.11.1</ecNumber>
    </recommendedName>
</protein>
<feature type="region of interest" description="Disordered" evidence="24">
    <location>
        <begin position="2962"/>
        <end position="2993"/>
    </location>
</feature>
<feature type="domain" description="Ig-like" evidence="26">
    <location>
        <begin position="821"/>
        <end position="905"/>
    </location>
</feature>
<feature type="domain" description="Ig-like" evidence="26">
    <location>
        <begin position="7611"/>
        <end position="7699"/>
    </location>
</feature>
<dbReference type="PROSITE" id="PS00107">
    <property type="entry name" value="PROTEIN_KINASE_ATP"/>
    <property type="match status" value="1"/>
</dbReference>
<dbReference type="CDD" id="cd00096">
    <property type="entry name" value="Ig"/>
    <property type="match status" value="2"/>
</dbReference>
<dbReference type="FunFam" id="1.10.510.10:FF:000321">
    <property type="entry name" value="Bent, isoform C"/>
    <property type="match status" value="1"/>
</dbReference>
<feature type="domain" description="Fibronectin type-III" evidence="27">
    <location>
        <begin position="6435"/>
        <end position="6529"/>
    </location>
</feature>
<feature type="non-terminal residue" evidence="28">
    <location>
        <position position="1"/>
    </location>
</feature>
<evidence type="ECO:0000256" key="14">
    <source>
        <dbReference type="ARBA" id="ARBA00022837"/>
    </source>
</evidence>
<dbReference type="GO" id="GO:0031672">
    <property type="term" value="C:A band"/>
    <property type="evidence" value="ECO:0007669"/>
    <property type="project" value="UniProtKB-ARBA"/>
</dbReference>
<dbReference type="CDD" id="cd05748">
    <property type="entry name" value="Ig_Titin_like"/>
    <property type="match status" value="2"/>
</dbReference>
<dbReference type="GO" id="GO:0051239">
    <property type="term" value="P:regulation of multicellular organismal process"/>
    <property type="evidence" value="ECO:0007669"/>
    <property type="project" value="UniProtKB-ARBA"/>
</dbReference>
<dbReference type="EMBL" id="JAHXZJ010002609">
    <property type="protein sequence ID" value="KAH0540652.1"/>
    <property type="molecule type" value="Genomic_DNA"/>
</dbReference>
<evidence type="ECO:0000256" key="12">
    <source>
        <dbReference type="ARBA" id="ARBA00022741"/>
    </source>
</evidence>
<comment type="catalytic activity">
    <reaction evidence="22">
        <text>L-seryl-[protein] + ATP = O-phospho-L-seryl-[protein] + ADP + H(+)</text>
        <dbReference type="Rhea" id="RHEA:17989"/>
        <dbReference type="Rhea" id="RHEA-COMP:9863"/>
        <dbReference type="Rhea" id="RHEA-COMP:11604"/>
        <dbReference type="ChEBI" id="CHEBI:15378"/>
        <dbReference type="ChEBI" id="CHEBI:29999"/>
        <dbReference type="ChEBI" id="CHEBI:30616"/>
        <dbReference type="ChEBI" id="CHEBI:83421"/>
        <dbReference type="ChEBI" id="CHEBI:456216"/>
        <dbReference type="EC" id="2.7.11.1"/>
    </reaction>
</comment>
<evidence type="ECO:0000256" key="15">
    <source>
        <dbReference type="ARBA" id="ARBA00022840"/>
    </source>
</evidence>
<feature type="domain" description="Fibronectin type-III" evidence="27">
    <location>
        <begin position="1501"/>
        <end position="1596"/>
    </location>
</feature>
<feature type="domain" description="Ig-like" evidence="26">
    <location>
        <begin position="7717"/>
        <end position="7805"/>
    </location>
</feature>
<dbReference type="InterPro" id="IPR007110">
    <property type="entry name" value="Ig-like_dom"/>
</dbReference>
<feature type="domain" description="Fibronectin type-III" evidence="27">
    <location>
        <begin position="3279"/>
        <end position="3374"/>
    </location>
</feature>
<keyword evidence="8" id="KW-0597">Phosphoprotein</keyword>
<feature type="compositionally biased region" description="Basic and acidic residues" evidence="24">
    <location>
        <begin position="2979"/>
        <end position="2993"/>
    </location>
</feature>
<dbReference type="InterPro" id="IPR036179">
    <property type="entry name" value="Ig-like_dom_sf"/>
</dbReference>
<dbReference type="Pfam" id="PF00041">
    <property type="entry name" value="fn3"/>
    <property type="match status" value="39"/>
</dbReference>
<dbReference type="FunFam" id="2.60.40.10:FF:000831">
    <property type="entry name" value="Uncharacterized protein, isoform F"/>
    <property type="match status" value="1"/>
</dbReference>
<feature type="domain" description="Fibronectin type-III" evidence="27">
    <location>
        <begin position="4360"/>
        <end position="4454"/>
    </location>
</feature>
<evidence type="ECO:0000256" key="13">
    <source>
        <dbReference type="ARBA" id="ARBA00022777"/>
    </source>
</evidence>
<dbReference type="FunFam" id="2.60.40.10:FF:001003">
    <property type="entry name" value="titin isoform X1"/>
    <property type="match status" value="1"/>
</dbReference>
<feature type="domain" description="Ig-like" evidence="26">
    <location>
        <begin position="3083"/>
        <end position="3170"/>
    </location>
</feature>
<dbReference type="GO" id="GO:0009653">
    <property type="term" value="P:anatomical structure morphogenesis"/>
    <property type="evidence" value="ECO:0007669"/>
    <property type="project" value="UniProtKB-ARBA"/>
</dbReference>
<evidence type="ECO:0000256" key="17">
    <source>
        <dbReference type="ARBA" id="ARBA00022860"/>
    </source>
</evidence>
<dbReference type="PROSITE" id="PS50835">
    <property type="entry name" value="IG_LIKE"/>
    <property type="match status" value="23"/>
</dbReference>
<evidence type="ECO:0000256" key="2">
    <source>
        <dbReference type="ARBA" id="ARBA00004496"/>
    </source>
</evidence>
<feature type="region of interest" description="Disordered" evidence="24">
    <location>
        <begin position="4243"/>
        <end position="4262"/>
    </location>
</feature>
<dbReference type="SMART" id="SM00409">
    <property type="entry name" value="IG"/>
    <property type="match status" value="30"/>
</dbReference>
<feature type="binding site" evidence="23">
    <location>
        <position position="7006"/>
    </location>
    <ligand>
        <name>ATP</name>
        <dbReference type="ChEBI" id="CHEBI:30616"/>
    </ligand>
</feature>
<evidence type="ECO:0000256" key="10">
    <source>
        <dbReference type="ARBA" id="ARBA00022723"/>
    </source>
</evidence>
<evidence type="ECO:0000256" key="23">
    <source>
        <dbReference type="PROSITE-ProRule" id="PRU10141"/>
    </source>
</evidence>
<dbReference type="InterPro" id="IPR003599">
    <property type="entry name" value="Ig_sub"/>
</dbReference>
<evidence type="ECO:0000256" key="22">
    <source>
        <dbReference type="ARBA" id="ARBA00048679"/>
    </source>
</evidence>
<feature type="domain" description="Fibronectin type-III" evidence="27">
    <location>
        <begin position="3475"/>
        <end position="3568"/>
    </location>
</feature>
<dbReference type="PRINTS" id="PR00014">
    <property type="entry name" value="FNTYPEIII"/>
</dbReference>
<name>A0AAV7I1B7_COTGL</name>
<dbReference type="PROSITE" id="PS50853">
    <property type="entry name" value="FN3"/>
    <property type="match status" value="39"/>
</dbReference>
<dbReference type="FunFam" id="2.60.40.10:FF:000460">
    <property type="entry name" value="Bent, isoform J"/>
    <property type="match status" value="1"/>
</dbReference>
<evidence type="ECO:0000256" key="4">
    <source>
        <dbReference type="ARBA" id="ARBA00012513"/>
    </source>
</evidence>
<comment type="caution">
    <text evidence="28">The sequence shown here is derived from an EMBL/GenBank/DDBJ whole genome shotgun (WGS) entry which is preliminary data.</text>
</comment>
<feature type="domain" description="Ig-like" evidence="26">
    <location>
        <begin position="1901"/>
        <end position="1990"/>
    </location>
</feature>
<evidence type="ECO:0000256" key="7">
    <source>
        <dbReference type="ARBA" id="ARBA00022527"/>
    </source>
</evidence>
<evidence type="ECO:0000256" key="19">
    <source>
        <dbReference type="ARBA" id="ARBA00023179"/>
    </source>
</evidence>
<feature type="domain" description="Ig-like" evidence="26">
    <location>
        <begin position="7425"/>
        <end position="7512"/>
    </location>
</feature>
<dbReference type="PANTHER" id="PTHR14340">
    <property type="entry name" value="MICROFIBRIL-ASSOCIATED GLYCOPROTEIN 3"/>
    <property type="match status" value="1"/>
</dbReference>
<dbReference type="SMART" id="SM00060">
    <property type="entry name" value="FN3"/>
    <property type="match status" value="39"/>
</dbReference>
<evidence type="ECO:0000256" key="24">
    <source>
        <dbReference type="SAM" id="MobiDB-lite"/>
    </source>
</evidence>
<feature type="domain" description="Fibronectin type-III" evidence="27">
    <location>
        <begin position="1801"/>
        <end position="1897"/>
    </location>
</feature>
<reference evidence="28 29" key="1">
    <citation type="journal article" date="2021" name="J. Hered.">
        <title>A chromosome-level genome assembly of the parasitoid wasp, Cotesia glomerata (Hymenoptera: Braconidae).</title>
        <authorList>
            <person name="Pinto B.J."/>
            <person name="Weis J.J."/>
            <person name="Gamble T."/>
            <person name="Ode P.J."/>
            <person name="Paul R."/>
            <person name="Zaspel J.M."/>
        </authorList>
    </citation>
    <scope>NUCLEOTIDE SEQUENCE [LARGE SCALE GENOMIC DNA]</scope>
    <source>
        <strain evidence="28">CgM1</strain>
    </source>
</reference>
<feature type="region of interest" description="Disordered" evidence="24">
    <location>
        <begin position="1"/>
        <end position="447"/>
    </location>
</feature>
<keyword evidence="15 23" id="KW-0067">ATP-binding</keyword>
<dbReference type="Gene3D" id="1.10.510.10">
    <property type="entry name" value="Transferase(Phosphotransferase) domain 1"/>
    <property type="match status" value="1"/>
</dbReference>
<feature type="domain" description="Fibronectin type-III" evidence="27">
    <location>
        <begin position="5745"/>
        <end position="5840"/>
    </location>
</feature>
<feature type="domain" description="Fibronectin type-III" evidence="27">
    <location>
        <begin position="2689"/>
        <end position="2785"/>
    </location>
</feature>
<feature type="domain" description="Fibronectin type-III" evidence="27">
    <location>
        <begin position="5942"/>
        <end position="6035"/>
    </location>
</feature>
<dbReference type="FunFam" id="2.60.40.10:FF:000107">
    <property type="entry name" value="Myosin, light chain kinase a"/>
    <property type="match status" value="1"/>
</dbReference>
<feature type="compositionally biased region" description="Acidic residues" evidence="24">
    <location>
        <begin position="19"/>
        <end position="33"/>
    </location>
</feature>
<dbReference type="PROSITE" id="PS50011">
    <property type="entry name" value="PROTEIN_KINASE_DOM"/>
    <property type="match status" value="1"/>
</dbReference>
<feature type="compositionally biased region" description="Basic and acidic residues" evidence="24">
    <location>
        <begin position="60"/>
        <end position="137"/>
    </location>
</feature>
<dbReference type="GO" id="GO:0004674">
    <property type="term" value="F:protein serine/threonine kinase activity"/>
    <property type="evidence" value="ECO:0007669"/>
    <property type="project" value="UniProtKB-KW"/>
</dbReference>
<evidence type="ECO:0000256" key="16">
    <source>
        <dbReference type="ARBA" id="ARBA00022842"/>
    </source>
</evidence>
<dbReference type="InterPro" id="IPR003961">
    <property type="entry name" value="FN3_dom"/>
</dbReference>
<dbReference type="SUPFAM" id="SSF49265">
    <property type="entry name" value="Fibronectin type III"/>
    <property type="match status" value="21"/>
</dbReference>
<keyword evidence="18" id="KW-1015">Disulfide bond</keyword>
<proteinExistence type="inferred from homology"/>
<feature type="region of interest" description="Disordered" evidence="24">
    <location>
        <begin position="1778"/>
        <end position="1802"/>
    </location>
</feature>
<evidence type="ECO:0000256" key="3">
    <source>
        <dbReference type="ARBA" id="ARBA00006692"/>
    </source>
</evidence>
<feature type="domain" description="Fibronectin type-III" evidence="27">
    <location>
        <begin position="6827"/>
        <end position="6920"/>
    </location>
</feature>
<feature type="domain" description="Fibronectin type-III" evidence="27">
    <location>
        <begin position="4949"/>
        <end position="5046"/>
    </location>
</feature>
<feature type="compositionally biased region" description="Basic and acidic residues" evidence="24">
    <location>
        <begin position="288"/>
        <end position="297"/>
    </location>
</feature>
<dbReference type="InterPro" id="IPR013098">
    <property type="entry name" value="Ig_I-set"/>
</dbReference>
<feature type="domain" description="Ig-like" evidence="26">
    <location>
        <begin position="3956"/>
        <end position="4054"/>
    </location>
</feature>
<evidence type="ECO:0000256" key="8">
    <source>
        <dbReference type="ARBA" id="ARBA00022553"/>
    </source>
</evidence>
<feature type="domain" description="Fibronectin type-III" evidence="27">
    <location>
        <begin position="1998"/>
        <end position="2091"/>
    </location>
</feature>
<comment type="catalytic activity">
    <reaction evidence="21">
        <text>L-threonyl-[protein] + ATP = O-phospho-L-threonyl-[protein] + ADP + H(+)</text>
        <dbReference type="Rhea" id="RHEA:46608"/>
        <dbReference type="Rhea" id="RHEA-COMP:11060"/>
        <dbReference type="Rhea" id="RHEA-COMP:11605"/>
        <dbReference type="ChEBI" id="CHEBI:15378"/>
        <dbReference type="ChEBI" id="CHEBI:30013"/>
        <dbReference type="ChEBI" id="CHEBI:30616"/>
        <dbReference type="ChEBI" id="CHEBI:61977"/>
        <dbReference type="ChEBI" id="CHEBI:456216"/>
        <dbReference type="EC" id="2.7.11.1"/>
    </reaction>
</comment>
<dbReference type="InterPro" id="IPR036116">
    <property type="entry name" value="FN3_sf"/>
</dbReference>
<dbReference type="InterPro" id="IPR003598">
    <property type="entry name" value="Ig_sub2"/>
</dbReference>
<dbReference type="FunFam" id="2.60.40.10:FF:001164">
    <property type="entry name" value="Uncharacterized protein, isoform F"/>
    <property type="match status" value="1"/>
</dbReference>
<feature type="domain" description="Fibronectin type-III" evidence="27">
    <location>
        <begin position="1698"/>
        <end position="1795"/>
    </location>
</feature>
<feature type="domain" description="Fibronectin type-III" evidence="27">
    <location>
        <begin position="6041"/>
        <end position="6137"/>
    </location>
</feature>
<dbReference type="Proteomes" id="UP000826195">
    <property type="component" value="Unassembled WGS sequence"/>
</dbReference>
<feature type="domain" description="Ig-like" evidence="26">
    <location>
        <begin position="2196"/>
        <end position="2285"/>
    </location>
</feature>
<dbReference type="FunFam" id="2.60.40.10:FF:002083">
    <property type="entry name" value="Protein CBR-UNC-22"/>
    <property type="match status" value="4"/>
</dbReference>
<dbReference type="SUPFAM" id="SSF56112">
    <property type="entry name" value="Protein kinase-like (PK-like)"/>
    <property type="match status" value="1"/>
</dbReference>
<feature type="domain" description="Ig-like" evidence="26">
    <location>
        <begin position="4559"/>
        <end position="4648"/>
    </location>
</feature>
<evidence type="ECO:0000256" key="5">
    <source>
        <dbReference type="ARBA" id="ARBA00022443"/>
    </source>
</evidence>
<dbReference type="FunFam" id="2.60.40.10:FF:000097">
    <property type="entry name" value="Bent, isoform F"/>
    <property type="match status" value="1"/>
</dbReference>
<keyword evidence="17" id="KW-0112">Calmodulin-binding</keyword>
<dbReference type="SMART" id="SM00220">
    <property type="entry name" value="S_TKc"/>
    <property type="match status" value="1"/>
</dbReference>
<feature type="domain" description="Fibronectin type-III" evidence="27">
    <location>
        <begin position="4064"/>
        <end position="4159"/>
    </location>
</feature>
<dbReference type="FunFam" id="2.60.40.10:FF:000567">
    <property type="entry name" value="Uncharacterized protein, isoform G"/>
    <property type="match status" value="6"/>
</dbReference>
<feature type="domain" description="Fibronectin type-III" evidence="27">
    <location>
        <begin position="2886"/>
        <end position="2979"/>
    </location>
</feature>
<dbReference type="CDD" id="cd00063">
    <property type="entry name" value="FN3"/>
    <property type="match status" value="39"/>
</dbReference>
<feature type="domain" description="Ig-like" evidence="26">
    <location>
        <begin position="496"/>
        <end position="588"/>
    </location>
</feature>
<keyword evidence="9" id="KW-0808">Transferase</keyword>
<keyword evidence="29" id="KW-1185">Reference proteome</keyword>
<feature type="domain" description="Fibronectin type-III" evidence="27">
    <location>
        <begin position="2590"/>
        <end position="2683"/>
    </location>
</feature>
<feature type="domain" description="Fibronectin type-III" evidence="27">
    <location>
        <begin position="3180"/>
        <end position="3273"/>
    </location>
</feature>
<dbReference type="FunFam" id="2.60.40.10:FF:000466">
    <property type="entry name" value="Uncharacterized protein, isoform H"/>
    <property type="match status" value="1"/>
</dbReference>
<dbReference type="EC" id="2.7.11.1" evidence="4"/>
<keyword evidence="14" id="KW-0106">Calcium</keyword>
<evidence type="ECO:0000256" key="1">
    <source>
        <dbReference type="ARBA" id="ARBA00001946"/>
    </source>
</evidence>
<feature type="domain" description="Fibronectin type-III" evidence="27">
    <location>
        <begin position="4460"/>
        <end position="4555"/>
    </location>
</feature>
<feature type="domain" description="Fibronectin type-III" evidence="27">
    <location>
        <begin position="4165"/>
        <end position="4259"/>
    </location>
</feature>
<keyword evidence="10" id="KW-0479">Metal-binding</keyword>
<comment type="similarity">
    <text evidence="3">Belongs to the protein kinase superfamily. CAMK Ser/Thr protein kinase family.</text>
</comment>
<keyword evidence="19" id="KW-0514">Muscle protein</keyword>
<feature type="compositionally biased region" description="Basic and acidic residues" evidence="24">
    <location>
        <begin position="227"/>
        <end position="241"/>
    </location>
</feature>
<evidence type="ECO:0000313" key="29">
    <source>
        <dbReference type="Proteomes" id="UP000826195"/>
    </source>
</evidence>
<feature type="domain" description="Fibronectin type-III" evidence="27">
    <location>
        <begin position="6535"/>
        <end position="6630"/>
    </location>
</feature>
<sequence length="7912" mass="884022">EISMSESNGDHTIDSSSELSEEDIDEEEIEEDSVSVVESSVTEAIIDEPKSEASDYSVLIEDKPETKTNGIDKPDKKIETLKKEEETVKNGEATEERKSIKKKTELKPEEKKEPEKKILKKKEPESRETTPKPEKVTLRKTSVSRVEELKTESRRSSLVSTTEETVEENKSESRRTSIMEKTKTTEKKTKPVSKPKSEAIEEPKEKPESKSKLPVDEPTPKKRLSISKKEPENDKEAKPEVTLKPVAAKATEPKEEPIPKPKATLGKPEESKKDEPSKLKPKSNLLKPELKKEEAVLRRTSLKPVQKPEEKELNKVELKKTEKSKVEEKKKSKTSKADKEKNYELPEIPDYERPVLEKPQEFEFGEYAGRDKTKLERPATQKFESKPKLPEIVAPQETPKIEVIRETTPVGSRRPSLIPGSGASSRRGSLIPPEELGRRPSLIISDEAGKLRPGEVLDIKRRRPSTDLRRPSVADLENKINQPSTPLRDVGPAGPPQIVDVQESYSAVEDATGYLTVQVEGTPAPTFKWYKGMTEIIEGGRYKFLTDSETNSITLCMRKTKPNDEGTYKIVVSNIHGEDSAEMQLYVSDASGMDFRTMLKKRKYAKWAKEEDHEKVDLKEVEKPKPALKKVERKQDSFLKPLVDQIAKEGKDKKVTFDCNFSKPNAKPKWFFRKDELFPSSKYKFVNEEDSYKLIISNPKVEDTGKYTIDIGGITSTAFLNVEEPDPSYTFIKPLNKETQGYSLHEAYMECTLSSNLALVTWYKGKTKLEDGDVYSISKDMSGVCRLTIKNAKIEDSDEYCCKINKQNDKTETTLKIIEYPYKFVKVLKSQTAVEKDTITMLCELDDAAGDVKWFKGDQEITGDKRISIKVDGRKRKLVIKDCKVTDAGQYSCVSNADKTEGELVVNYLNSFTKKLKDTSATEREKCVLDVELQDQTAPAEWLFNGKPIEPNDRIEIKNLGGGKHQLVFNKTEMSDEGEITCKSGELSSSCKLTVRKGESKPIAEIPDKVEGPCSSPIVFIIPYKVEGTKQTPIEAKLMKDGKALPLKDVEVVVGEDKITYKIKKPQRDQSGIYQVKISNGQGEEVKDVNIVMQDAPTPPRDVDVTEVFATSCVVSWKASENDGGSPITKYVVERLDMSLKNQWESVGEVTPGEKCVFKVEDLKTKKEYKFRIRAVNKIGTSEPALFGKPILAKDPWDEPGKPGNVEVVDWDVDHADLKWTKPDSDGGSPITGYIIEYKEKFGKEWVKGKEIEGDVTSGTIDGLKEGTQYEFRIRAVNKAGPGEPSDATKPIIAKCRFVKPFIIGDQLTNLVVKKGQVIKYDIKYGGEPDPEVHWFLGSKELAEDSAERITIDKYERNTVLTVRKTTRADSGKYKLVLKNGSGECESIGDVVVLDKPSPPKGPLVTEEVRSDHITVKWKRPEDDGGAPLTGYTLEKMDVDTGRWVPAGEVGPDKDSFSFTGLTPNKKYKFRVKATNKEGESEPLVTDEAIVAKNPYDEPDKPGKPEIFDYDNVSVSLKWTKPEKDGGRPITHYVVEMKDKFSPDWVEVMKTTDDNPEAKVEGLKEKMVYQFRVRAANKAGVSQPSEPTDNHICKHRNLKPRIDRTNLKSVVIKAGRTHKWSVDVIGEPPPTTNWIWRDNIPLTTTERIKIENVEYHTEFSIVNATRKDTGKYTLIAENVNGRDEESVELTVLGKPDAPGGPLKVSDVTATSAKVKWQKPEDDGGVPIKEYEIERMDTRTGKWVRCGRVPGNADNMEFDITGLNPGSEYMFRVTAVNDEGDSEPLTSDKPTVAKNPFDEPHAPGTPLITDYDNESVSLKWTAPDFDGGSPIEKYIIEKKDRFKPDWEKAMEVPASEGLAARVMGLKDRAEYQFRVIAVNKAGPSPPSDASKMQMVKHKALKPRIDRTNLKPIIVRAGKQIKYDVDVRGEPPPEITWYHKNELVKSGGNIEIVNIEYNTKFTINDSVRKNTGVWKIKAVNASGEDEAEVEVTVLSAPGQPKGPLKVSDVSKNGCKLHWEKPEDDGGKPITGYQVEKLDKTTGRWVPVGRTNDTEMDVKGLTEGHEYEFRVKAINEEGESEPLNTSGGIVAKNPFDLPGRPGVPELEDWDVDRVNLKWAPPKNDGGVPITSYIIEKKEKFSTHWEEAIDTRSGEPKGIVTGLKKGSTYQFRVRAVNKAGPGEPSDPTKPHVAKARYLKPHINRDKLQTIKVRAGQHVKLEVDVEGEPPPTITWTRGSLTLENTPELKIENEDYLTKLIMSHTSRKDTGKYTITAVNDSGRDEAEVEIIILDKPGKPEGPLEVVDVHKEGCKLKWKKPKDDGGLPLSSYIVEKMDLVTGRWVPAGVVDPEKTEHVLTGLEPGHKYEFRVKAVNEEGESEPLNTESAVVAKNPFDPPGAPGLPDIVDWSESTVKLKWEPPMRDGGAPITGYIIEMKEKFDTSFVKAVETSGPKCEGIVPRLVEGNQYQFRIRAVNKAGPGEPSEATNPHTAKARWLKPHIDRTSLQPLTVKVGLTISLNVNIIGEPPPIVTWSIGETQLKTDDVYRIDNIDYNTKFFVMKAKRKHTGTYTIRATNEVGEDEAEIEITVVGKPTKPKGPLSVTDVTKHGCKLKWHRPDDDGGCPIEYYEIEKLDPLSGTWVSCARSTEPEANITGLLEGKPYKFRVKAVNKEGDSEELEADKSIIAKNPFNEPSKPGRPDLKDWDKDFVDLAWTPPEDTGGAAIEKYIVQMRDKDGRTWVDAAMVVGDRTTAKVTEGIEPGHEYEFRVVAVNRAGPSEPSDVSKSVVAKPRFLAPRIDRKNLAKKVLRIGQMLRLEADIKGEPPPQVTWKYKDTILKSMDRLKIDNEEYHTLFILNKLKRADTGTYTVIATNDSGTDQVDIELVVLSKPTKPKGPLDVSDVTADGCKLKWNPPDDDGGEPIDHYIVERMDVDTGRWVPCATSKTPEAEIGGLNEGKDYMFRVKAVNAEGDSEPLETDLPTTAKNPFREPDPPGKPDLKDWDKRHVVLKWKPPKRDGGAPIEKYIIEKKDMYGKWTKAGEVPGEKLQGTVEDLTEGQKYQFRIKAVNKGGVSQPSDPSDILTAKDRYAAPKIDRTNLRDLTVKAGNQIKLDVKVSGEPPPDKVWWHNKVRQEDGVSLTIEMEDYRTKFIIPSATRKHCGQLTLKAENDSGKDEASIEILVLDRPAKPEGPLKVSDVHKEGCKLKWNPPIDDGGAPIEHYVVEKMDTETGRWIPVGRTKDNNFEVENLVPGQEYKFRVAAVNAEGESEPLVTDHSIVAKNPFDEPGPPGRPEATDWDKDHVDLRWTPPLQDGGSPITGYMIEKREKGSQKWMKACETNSPECKGRAENLDEGVEYEFRVRAINAAGPGEPSDASKAIMAKSRRVPPKIDRRNLRDVHIREGERFHFDVKVIGEPVPEVTWVINDKNIHITTYRRVVNEPNNTKFFNDKAERKDTGIYKITAVNQFGSDTAEVEVTVISRPSKPEGPLDVSDITKNGCTLKWRKPKDDGGEPIEGYLVEKYDPETGVWLPVGKCAGTEMKVDGLTPGHEYKFRVKALNSEGESEPLETYGSIIAKDPFTVPSPPGAPEPTDWSANTVDLTWREPFSNGGSPITGYIIEKKDKYSAMWEKALELTSPQLEAHLTGLIEGNEYQFRVIAVNKAGQSEPGDVSKTFLAKPRFLAPKIDRRHLKDITLSAGSTLKFDANIIGEPAPHVDWRCSSIPIVSNKTVTLENPPYSTKLVIRPVARNNTGEYVVTATNSSGKDSVTINVVVTDKPSAPEGPLEISDVHKEGCKLKWKRPIDDGGTPVEYYQVEKMDPDTGCWIPCGRSPEPHMDVIGLTPGKEYKFRVSAINAEGESEPLTAEETIIAKNPFDEPDKPGNLKATDWDRDHVDLEWTPPLNDGGSPITGYIIEKKDKYGDWEKAMEVSPELTYATVPDLIEGQPYEFRVRAVNAAGPSEPSNATPTIIAKPRNQPPMIDRTNLEDIKIKAGQNFSFDVKVSGEPPPKTTWLLGVKELYPTDRIKIKNVEYATNFAVRMATRADSGRYTLNAENSSGKDSATVRVIVLDKPGAPEGPLRASDVHAEGCTLSWNPPEDDGGQPIECYVVEKMDDATGRWVPAGQTDGPETTLKIDDLTPRHKYKFRVRAVNKQGKSDPLTTTQNVEAKNPFDEPGKPGTPKITDFDRDFVELAWGRPVEDGGSPIIGYIIEKRDKFNPNWEEVSKIEGDVTRGRVNDLIEGTTYEFRVRAVNKGGPGAASDPTSPHIARPKNLPPKIDRKYMLDVKVKAGAFFDFDVPVIGEPPPTKEWNLKGNMVTNDDRIKITNSDYNTKVRFMDARRADSGTYTLTVKNVNGVDSATLEVIVMDVPSPPEGPLKIDNVTRHGCTLSWRVPRDDGGAEILHYMIEKMDSESMRWVPAAESDMCTYKVDHLIEGHQYTFRIRAVNKIGESLPLTGLDEITAKDPFGKPDKPGQPIATDWNKDYVDLEWTPPKKDGGSPITGYIIEKRPRFGQWEKALEVSGGKNCTAKVPDLAEGQEYEFRVIAVNQGGQGEPSEASAPVITKPRFQAPTFDKMLMRDLTVRAGQKISWDLPIEAAPKPTAYWTLNGKPIEQDVRHEIFTTSTNTTFEIPFSVRSDAGRYTLNLVNDVGKMSASAHVTVLDRPSPPEKPLVVSNICKDSCHLSWQLPLDDGGSPILHYIVEKMDVSRGTWSDAGMAMTLNHEVFRLTHRKEYYFRVKAVNNIGESDPLETTRSIVAKNEFDEPDAPGKPKIVDWDKDHVDLTWPAPENNGGSPITGYIVQKKEKGSPYWINAVHVPSDKTSATAPDLTEGMEYEFRVIAVNAAGQSEPSEPSDTVIAKSRHLAPKIQTPLDDIRIKAGLVFHVDIHFIGEPTPEVTWTLNNKELTTNEKTTITSIGYHTIVHTVNAQRADSGRYHLTLKNESGVDEGSFNLIVLDRPGPPEGPLEYEEITSQSVTLSWKPPKDNGGSEITGYVIEKRDLTHGGGWVPAVNHVSPTQTHATVPRLMEGSKYEFRVSAENLQGRSDPLKTDKAIVAKNQFVVPGQPGKPECLDSSKDHIHIKWTPPISNGGSAILGYEIERRDRATGRWIRINKELVKIPDYLDEHVSEGHQYEYRVSAVNAAGAGKPSDASNVFAARPMKEKPKLHLDALLGRKIRVRAGEPIHVDIPISGAPTPRVAWLKDAGPLVDNYRISTQTKSEHTVLLIEKSTREDAGFYSVEATNEFGSDMADIQVIVVDKPDPPKGPLLYSGTNHESVSLSWSPPDDNGGAEITNYIVEMCDFGMDNWRQVPGFCPTCHFTARGLQEGRRYIFRVRAENLYGVSEPLDGKPVVAKSPFDPPGPPSQPEILGYTPNTCTLTWNPPDNTGGKPITGYYVEKRERGGEWLKVNNYATPNTTFSVQDLHEGGRYEFRVIAVNEAGPGDPSRATDQIVAGHQRLRPDAPEQPNADRVTKDSVTLSWRPPRNDGGAKIRGYYVQSKRKDESDWSDVNGAPISGLIYTVPKLRLGDEYQFRIIAMNDVGKSDPSRPTNPITIEEQPNKPIMDLGGVRDITVRAGEDFSIHVPYVGFPRPMASWFANDVVLDETDRRVHQKLEDDYASIVVKNSRRSDGGQYRLQLRNSSGFDTATVNVRVLDRPSPPQNLRADEFAGEALTLYWNPPKDNGGADITNYVIEKRERSQSWTKISGYVTAPFVRVRNLNIGQEYEFRVMAENQYGTSDPVETKEPIKARYPFDPPSAPGVPQGVETTEDSITITWSRPRSDGGSPITGYIVEKRMISEDKWIKATPARIPDTTYKVGGLIENHDYEFRVAAVNAAGQGPWSMSSDAIRAAAPQFAPKITSDLSIRDMTVIAGEHFTITVPFNANPKPRPNWSINGEEVIQDDRIKFETTEVASQFINRKAKRSDTGCYTIQLANAIGTDSASCRVLVVDKPSHPLGPLDVSDITPETCTLSWKPPFDDGGSPVTNYVVEKLDPGGYWVKLSSFVRNTHYDVMGLEPNKKFNFRVRAENQYGISEPLVGDEPIMAKFQFNVPEPPGQPRVIDWDTDSITISWDKPVSDGGSRIQGYKVEYRDPTDGSSWRIANDYLVKDTHYICYGLARGQEYEFRVRAQNAAGLSKPSPPSIQFKLRSKFNVPSPPGTPQVIKVGKNYVDLRWEAPTSDGGSRITGYVIEKREIGSAIWMKCNEYNVVDLDYTVMHLIERGDYEFRVFAVNAAGKSEASSCTTPVKVCEVEGGEKPEFTKPLPVSQGVPLGKTYVLECEATGRPMPTPRWLRNGREITMGGRFRCESRDDGLFRLVISEVWEADSGDYACQASNPLGIATTTMRLKIGTPPRIERMPSDLYLPEKDNTKIKIWYSGDQPMDVVLKKDGSKVVESAHIKYTIFDEYLIIFIKDINREDEGLYELSISNDSGSVSGSFNARVTGPPGPPVGPLEASDIDKHTCTLAWHPPKSDGGLKVTHYVVERRDVTQGHWLTISSSVKDTTFIVQGLNEGHEYMYRVMAVNDNGMGPALEGTNPIKAKALFDPPGPPGKPKVLEIGGDFVNLSWTKPENDGGARVQGYWIDKREAGTIAWQRVNILICPTTQINVSNLIEGRQYEFRVFAQNQAGLSPESTASTSVKIVDPQVSKPPEIIQGLKKINCAQNTNATFKCVITGSPTPHITWYKGARELQNSSRYQIFSENDCHTLVIQDVFGEDADEYICRASNKGGHKSTKGELFIMTPPKLNVPPRFRDTAFFDKGVNVVIKIPFTGFPKPKIHWIREGETIESGGHYNVELKERHAILTIRDGNRIDSGPYRITAENELGQDSAIIKIQISDRPDPPRFPVIDNIGHDSLALTWKPPLWDGGSNITNYVVEKREAPMTSWIRCGMTRFTSFAVQDLSPGHQYDFRVCAENVYGRSDPSEVTPLITTKGAKKKAPEKREVRYDESGKKIRGNSDEKVRDYDQFVFDIYSKYVPQPVEIKTMSVYDRYDILEEIGTGAFGVVHRCRERATGNIFAAKFIPVSHIMEKELIRKEIDIMNQLHHQKLINLHDAFEDDDEMILIFEFLSGGELFERITAEGYIMSEAEVINYMRQICEGIKHMHEKNIIHLDIKPENIMCQMRNSTNVKLIDFGLATKLDPNEVVKISTGTAEFAAPEIVEREPVGFYTDMWACGVLAYVLLSGLSPFAGDNDIETLKNVKACDWDFDEETFRHVSDEGKDFIRRLLIKNKEKRMTAHECLVHPWLTGDHSDLTGRIAGSKYIRFRDRIRAKYEDWEKYVLPIGRLAEYSSLRKLLIEKYKIYDSSFDRRQAAPRFVIKPQSAFTYEGQSVKFTCRVIAIAAPTLTWFHNNQELRQSVKFMKRYVGDDYTFIINRSKLEDRGEYVIRAENHYGYREEVVFLNVQPLPREMPPYKPDIAPVRRREPLPQYFWLETTESAPSFTFELRPRVMQERQCCKLLCCLSGKPPPSVRWFRDSRELSKHEYAMSHSDGVVTMEIIDCRPSDSGKYKCVATNCHGSDETSCVVIVEGMGETEEQEKLADNILHSADRKFIEQPIKPAPAQVVIKQQFSSYASSNKNSSFSRTTTDTSSFKKYGSKLDSTGSPSRSRNATKELLYPSDDSMRQPEFVTKLKDLKVNDGEPLELSVKVDGDPEPQITWTKNGKTLRSSEVVDLKYKNRVATLIINEVFPEDEGEYTCKATNSMGAASTSCKLTVKPMTNASGKKSGGDKPPKIVDHLKSAYVKDGEAVVLSCRIIGAKKFDVVWLHNNKEIKPSKDFNYSNEANIYKLTIAEIFPEDSGTYTCEAFNDAGESFSSCTLNVLVPNEEPKSPVFATFPESATVNEGESVNFACRTETAPLKVTWLKDGKPIDESSSRYLFSSDGDKSFEIRIKSCTAGDIGQYAARAIGKKGETISAFALNVTNPHDQ</sequence>
<feature type="domain" description="Ig-like" evidence="26">
    <location>
        <begin position="727"/>
        <end position="818"/>
    </location>
</feature>
<dbReference type="FunFam" id="2.60.40.10:FF:000051">
    <property type="entry name" value="Uncharacterized protein, isoform J"/>
    <property type="match status" value="8"/>
</dbReference>
<keyword evidence="13" id="KW-0418">Kinase</keyword>
<dbReference type="InterPro" id="IPR000719">
    <property type="entry name" value="Prot_kinase_dom"/>
</dbReference>
<dbReference type="GO" id="GO:0046872">
    <property type="term" value="F:metal ion binding"/>
    <property type="evidence" value="ECO:0007669"/>
    <property type="project" value="UniProtKB-KW"/>
</dbReference>
<evidence type="ECO:0000256" key="20">
    <source>
        <dbReference type="ARBA" id="ARBA00023319"/>
    </source>
</evidence>
<dbReference type="FunFam" id="2.60.40.10:FF:000031">
    <property type="entry name" value="Myosin-binding protein C, slow type"/>
    <property type="match status" value="1"/>
</dbReference>
<feature type="compositionally biased region" description="Low complexity" evidence="24">
    <location>
        <begin position="7560"/>
        <end position="7577"/>
    </location>
</feature>
<dbReference type="FunFam" id="2.60.40.10:FF:000612">
    <property type="entry name" value="palladin isoform X1"/>
    <property type="match status" value="1"/>
</dbReference>
<dbReference type="FunFam" id="2.60.40.10:FF:000440">
    <property type="entry name" value="Bent, isoform C"/>
    <property type="match status" value="1"/>
</dbReference>
<keyword evidence="11" id="KW-0677">Repeat</keyword>
<dbReference type="FunFam" id="2.60.40.10:FF:000160">
    <property type="entry name" value="Titin a"/>
    <property type="match status" value="1"/>
</dbReference>
<feature type="domain" description="Fibronectin type-III" evidence="27">
    <location>
        <begin position="2985"/>
        <end position="3078"/>
    </location>
</feature>
<dbReference type="InterPro" id="IPR017441">
    <property type="entry name" value="Protein_kinase_ATP_BS"/>
</dbReference>
<feature type="compositionally biased region" description="Basic and acidic residues" evidence="24">
    <location>
        <begin position="145"/>
        <end position="155"/>
    </location>
</feature>
<feature type="domain" description="Ig-like" evidence="26">
    <location>
        <begin position="3673"/>
        <end position="3760"/>
    </location>
</feature>
<evidence type="ECO:0000259" key="27">
    <source>
        <dbReference type="PROSITE" id="PS50853"/>
    </source>
</evidence>
<keyword evidence="5" id="KW-0728">SH3 domain</keyword>
<feature type="domain" description="Ig-like" evidence="26">
    <location>
        <begin position="7816"/>
        <end position="7900"/>
    </location>
</feature>
<dbReference type="SUPFAM" id="SSF48726">
    <property type="entry name" value="Immunoglobulin"/>
    <property type="match status" value="31"/>
</dbReference>
<evidence type="ECO:0000256" key="21">
    <source>
        <dbReference type="ARBA" id="ARBA00047899"/>
    </source>
</evidence>
<dbReference type="Pfam" id="PF07679">
    <property type="entry name" value="I-set"/>
    <property type="match status" value="30"/>
</dbReference>
<feature type="domain" description="Fibronectin type-III" evidence="27">
    <location>
        <begin position="4755"/>
        <end position="4850"/>
    </location>
</feature>
<feature type="domain" description="Ig-like" evidence="26">
    <location>
        <begin position="626"/>
        <end position="708"/>
    </location>
</feature>